<dbReference type="Proteomes" id="UP001055057">
    <property type="component" value="Unassembled WGS sequence"/>
</dbReference>
<name>A0ABQ4U4Y0_9HYPH</name>
<dbReference type="EMBL" id="BPRB01000334">
    <property type="protein sequence ID" value="GJE62506.1"/>
    <property type="molecule type" value="Genomic_DNA"/>
</dbReference>
<feature type="compositionally biased region" description="Basic and acidic residues" evidence="1">
    <location>
        <begin position="25"/>
        <end position="34"/>
    </location>
</feature>
<accession>A0ABQ4U4Y0</accession>
<sequence length="71" mass="7480">MSAKNGNAVAGVKARNGAGRVSPRGRTDSEDRAGRTTLTTRLVALIDREGMVRGVFYQAAEARAFLQGGCL</sequence>
<reference evidence="2" key="1">
    <citation type="journal article" date="2021" name="Front. Microbiol.">
        <title>Comprehensive Comparative Genomics and Phenotyping of Methylobacterium Species.</title>
        <authorList>
            <person name="Alessa O."/>
            <person name="Ogura Y."/>
            <person name="Fujitani Y."/>
            <person name="Takami H."/>
            <person name="Hayashi T."/>
            <person name="Sahin N."/>
            <person name="Tani A."/>
        </authorList>
    </citation>
    <scope>NUCLEOTIDE SEQUENCE</scope>
    <source>
        <strain evidence="2">DSM 23632</strain>
    </source>
</reference>
<gene>
    <name evidence="2" type="ORF">MPOCJGCO_4639</name>
</gene>
<organism evidence="2 3">
    <name type="scientific">Methylobacterium trifolii</name>
    <dbReference type="NCBI Taxonomy" id="1003092"/>
    <lineage>
        <taxon>Bacteria</taxon>
        <taxon>Pseudomonadati</taxon>
        <taxon>Pseudomonadota</taxon>
        <taxon>Alphaproteobacteria</taxon>
        <taxon>Hyphomicrobiales</taxon>
        <taxon>Methylobacteriaceae</taxon>
        <taxon>Methylobacterium</taxon>
    </lineage>
</organism>
<evidence type="ECO:0000313" key="2">
    <source>
        <dbReference type="EMBL" id="GJE62506.1"/>
    </source>
</evidence>
<reference evidence="2" key="2">
    <citation type="submission" date="2021-08" db="EMBL/GenBank/DDBJ databases">
        <authorList>
            <person name="Tani A."/>
            <person name="Ola A."/>
            <person name="Ogura Y."/>
            <person name="Katsura K."/>
            <person name="Hayashi T."/>
        </authorList>
    </citation>
    <scope>NUCLEOTIDE SEQUENCE</scope>
    <source>
        <strain evidence="2">DSM 23632</strain>
    </source>
</reference>
<proteinExistence type="predicted"/>
<keyword evidence="3" id="KW-1185">Reference proteome</keyword>
<evidence type="ECO:0000256" key="1">
    <source>
        <dbReference type="SAM" id="MobiDB-lite"/>
    </source>
</evidence>
<feature type="region of interest" description="Disordered" evidence="1">
    <location>
        <begin position="1"/>
        <end position="34"/>
    </location>
</feature>
<comment type="caution">
    <text evidence="2">The sequence shown here is derived from an EMBL/GenBank/DDBJ whole genome shotgun (WGS) entry which is preliminary data.</text>
</comment>
<protein>
    <submittedName>
        <fullName evidence="2">Uncharacterized protein</fullName>
    </submittedName>
</protein>
<evidence type="ECO:0000313" key="3">
    <source>
        <dbReference type="Proteomes" id="UP001055057"/>
    </source>
</evidence>